<dbReference type="Proteomes" id="UP000030826">
    <property type="component" value="Unassembled WGS sequence"/>
</dbReference>
<reference evidence="1 2" key="1">
    <citation type="submission" date="2014-09" db="EMBL/GenBank/DDBJ databases">
        <title>Isolation and characterization of Aurantimonas altamirensis ON-56566 from clinical sample following a dog bite.</title>
        <authorList>
            <person name="Eshaghi A."/>
            <person name="Li A."/>
            <person name="Shahinas D."/>
            <person name="Bahn P."/>
            <person name="Kus J.V."/>
            <person name="Patel S.N."/>
        </authorList>
    </citation>
    <scope>NUCLEOTIDE SEQUENCE [LARGE SCALE GENOMIC DNA]</scope>
    <source>
        <strain evidence="1 2">ON-56566</strain>
    </source>
</reference>
<dbReference type="OrthoDB" id="9800945at2"/>
<proteinExistence type="predicted"/>
<evidence type="ECO:0000313" key="2">
    <source>
        <dbReference type="Proteomes" id="UP000030826"/>
    </source>
</evidence>
<protein>
    <recommendedName>
        <fullName evidence="3">Ava_C0101 and related proteins</fullName>
    </recommendedName>
</protein>
<sequence length="313" mass="34240">MTELWPEIPFGPWQDSCRHLHLISQIVGKYRLSHTPWLNHSWHATLYVTARGLTTSIVPDGPGGIEVEIDLIEHRVIARSTAGGIAATPLRPGSIAGFRSRFVEIIEQVGGTPRFSDTPNEIPDAVPFSADTQERPYDAEAVNAFFRACVQVDRVFKQFRTGFIGKVSPVHLFWGSFDMAVTRFSGDRAPRHPGGVPALPDDVTAEAYSHQVSSAGFWPGGGGIDYPAFYSYAYPGPDGFAEAIVEPAEARFDQSLGEFILPYDAVRTAPDPDKALLAFLQTSYDAAAILGQWDRASLECAPGRPLQARPVEN</sequence>
<dbReference type="STRING" id="370622.LA66_12535"/>
<gene>
    <name evidence="1" type="ORF">LA66_12535</name>
</gene>
<comment type="caution">
    <text evidence="1">The sequence shown here is derived from an EMBL/GenBank/DDBJ whole genome shotgun (WGS) entry which is preliminary data.</text>
</comment>
<dbReference type="Pfam" id="PF19459">
    <property type="entry name" value="DUF5996"/>
    <property type="match status" value="1"/>
</dbReference>
<name>A0A0B1Q0I9_9HYPH</name>
<evidence type="ECO:0000313" key="1">
    <source>
        <dbReference type="EMBL" id="KHJ54283.1"/>
    </source>
</evidence>
<dbReference type="InterPro" id="IPR046038">
    <property type="entry name" value="DUF5996"/>
</dbReference>
<dbReference type="RefSeq" id="WP_039193584.1">
    <property type="nucleotide sequence ID" value="NZ_JRFJ01000003.1"/>
</dbReference>
<dbReference type="AlphaFoldDB" id="A0A0B1Q0I9"/>
<organism evidence="1 2">
    <name type="scientific">Aureimonas altamirensis</name>
    <dbReference type="NCBI Taxonomy" id="370622"/>
    <lineage>
        <taxon>Bacteria</taxon>
        <taxon>Pseudomonadati</taxon>
        <taxon>Pseudomonadota</taxon>
        <taxon>Alphaproteobacteria</taxon>
        <taxon>Hyphomicrobiales</taxon>
        <taxon>Aurantimonadaceae</taxon>
        <taxon>Aureimonas</taxon>
    </lineage>
</organism>
<dbReference type="EMBL" id="JRFJ01000003">
    <property type="protein sequence ID" value="KHJ54283.1"/>
    <property type="molecule type" value="Genomic_DNA"/>
</dbReference>
<accession>A0A0B1Q0I9</accession>
<evidence type="ECO:0008006" key="3">
    <source>
        <dbReference type="Google" id="ProtNLM"/>
    </source>
</evidence>